<sequence>MASLYGIATWSAALLFPLAASAMHIPTALEYSHFTRRQFNISQAQHELGSQLSSAATIFGPTDPDWANATERYSTYAPPKIQLVVIPGTESDIPTIVKWSNLNSLPFIVKNRGHSLTTSAGDFNGIQISMSNLQNIEIQPDGETAWFQGGTYDGQVMEYLWDRGYVATTGSCACVGMMGPGLGGGHGRYQGLYGLISDSLVNLNVVLADGSTIRVNETEYPDLWWGMQGAGHNFGIVTSFELKIYPKKLDTWHYHNYIFTQDKLEPFFDALNTFHNNGSTPVLMALNMGGFAMDPSISETEAIITWSFGYSGPADDAEKLLEPFNQIGAVSEQTGDVPFPEVPEAMGTGQDQPICAGNQTHIQSTSGLQTWNVTAERQIYELFNGMISQHPEFFESVAFHEGYSTEAVNKVDPALSAVSYRDYYLLTYFEVKLPTDASTESKELARQYARETRDLWNAGAPELLPLNYVNYAFGDESLESIYGYDAWRLERLHDLKQRYDPTNAFRYYNPIV</sequence>
<comment type="caution">
    <text evidence="1">The sequence shown here is derived from an EMBL/GenBank/DDBJ whole genome shotgun (WGS) entry which is preliminary data.</text>
</comment>
<evidence type="ECO:0000313" key="1">
    <source>
        <dbReference type="EMBL" id="KAI4869759.1"/>
    </source>
</evidence>
<keyword evidence="2" id="KW-1185">Reference proteome</keyword>
<dbReference type="Proteomes" id="UP001497700">
    <property type="component" value="Unassembled WGS sequence"/>
</dbReference>
<protein>
    <submittedName>
        <fullName evidence="1">Uncharacterized protein</fullName>
    </submittedName>
</protein>
<evidence type="ECO:0000313" key="2">
    <source>
        <dbReference type="Proteomes" id="UP001497700"/>
    </source>
</evidence>
<organism evidence="1 2">
    <name type="scientific">Hypoxylon rubiginosum</name>
    <dbReference type="NCBI Taxonomy" id="110542"/>
    <lineage>
        <taxon>Eukaryota</taxon>
        <taxon>Fungi</taxon>
        <taxon>Dikarya</taxon>
        <taxon>Ascomycota</taxon>
        <taxon>Pezizomycotina</taxon>
        <taxon>Sordariomycetes</taxon>
        <taxon>Xylariomycetidae</taxon>
        <taxon>Xylariales</taxon>
        <taxon>Hypoxylaceae</taxon>
        <taxon>Hypoxylon</taxon>
    </lineage>
</organism>
<name>A0ACB9ZF15_9PEZI</name>
<accession>A0ACB9ZF15</accession>
<gene>
    <name evidence="1" type="ORF">F4820DRAFT_471338</name>
</gene>
<proteinExistence type="predicted"/>
<reference evidence="1 2" key="1">
    <citation type="journal article" date="2022" name="New Phytol.">
        <title>Ecological generalism drives hyperdiversity of secondary metabolite gene clusters in xylarialean endophytes.</title>
        <authorList>
            <person name="Franco M.E.E."/>
            <person name="Wisecaver J.H."/>
            <person name="Arnold A.E."/>
            <person name="Ju Y.M."/>
            <person name="Slot J.C."/>
            <person name="Ahrendt S."/>
            <person name="Moore L.P."/>
            <person name="Eastman K.E."/>
            <person name="Scott K."/>
            <person name="Konkel Z."/>
            <person name="Mondo S.J."/>
            <person name="Kuo A."/>
            <person name="Hayes R.D."/>
            <person name="Haridas S."/>
            <person name="Andreopoulos B."/>
            <person name="Riley R."/>
            <person name="LaButti K."/>
            <person name="Pangilinan J."/>
            <person name="Lipzen A."/>
            <person name="Amirebrahimi M."/>
            <person name="Yan J."/>
            <person name="Adam C."/>
            <person name="Keymanesh K."/>
            <person name="Ng V."/>
            <person name="Louie K."/>
            <person name="Northen T."/>
            <person name="Drula E."/>
            <person name="Henrissat B."/>
            <person name="Hsieh H.M."/>
            <person name="Youens-Clark K."/>
            <person name="Lutzoni F."/>
            <person name="Miadlikowska J."/>
            <person name="Eastwood D.C."/>
            <person name="Hamelin R.C."/>
            <person name="Grigoriev I.V."/>
            <person name="U'Ren J.M."/>
        </authorList>
    </citation>
    <scope>NUCLEOTIDE SEQUENCE [LARGE SCALE GENOMIC DNA]</scope>
    <source>
        <strain evidence="1 2">CBS 119005</strain>
    </source>
</reference>
<dbReference type="EMBL" id="MU393428">
    <property type="protein sequence ID" value="KAI4869759.1"/>
    <property type="molecule type" value="Genomic_DNA"/>
</dbReference>